<dbReference type="SMART" id="SM00636">
    <property type="entry name" value="Glyco_18"/>
    <property type="match status" value="1"/>
</dbReference>
<evidence type="ECO:0000313" key="9">
    <source>
        <dbReference type="EMBL" id="SKA60579.1"/>
    </source>
</evidence>
<keyword evidence="3 6" id="KW-0378">Hydrolase</keyword>
<dbReference type="CDD" id="cd12215">
    <property type="entry name" value="ChiC_BD"/>
    <property type="match status" value="1"/>
</dbReference>
<name>A0A1T4V6H7_9GAMM</name>
<dbReference type="EMBL" id="FUXU01000050">
    <property type="protein sequence ID" value="SKA60579.1"/>
    <property type="molecule type" value="Genomic_DNA"/>
</dbReference>
<dbReference type="GO" id="GO:0008843">
    <property type="term" value="F:endochitinase activity"/>
    <property type="evidence" value="ECO:0007669"/>
    <property type="project" value="UniProtKB-EC"/>
</dbReference>
<dbReference type="CDD" id="cd12214">
    <property type="entry name" value="ChiA1_BD"/>
    <property type="match status" value="1"/>
</dbReference>
<gene>
    <name evidence="9" type="ORF">SAMN02745132_03325</name>
</gene>
<dbReference type="PROSITE" id="PS01095">
    <property type="entry name" value="GH18_1"/>
    <property type="match status" value="1"/>
</dbReference>
<dbReference type="GO" id="GO:0008061">
    <property type="term" value="F:chitin binding"/>
    <property type="evidence" value="ECO:0007669"/>
    <property type="project" value="InterPro"/>
</dbReference>
<dbReference type="InterPro" id="IPR017853">
    <property type="entry name" value="GH"/>
</dbReference>
<organism evidence="9 10">
    <name type="scientific">Enterovibrio nigricans DSM 22720</name>
    <dbReference type="NCBI Taxonomy" id="1121868"/>
    <lineage>
        <taxon>Bacteria</taxon>
        <taxon>Pseudomonadati</taxon>
        <taxon>Pseudomonadota</taxon>
        <taxon>Gammaproteobacteria</taxon>
        <taxon>Vibrionales</taxon>
        <taxon>Vibrionaceae</taxon>
        <taxon>Enterovibrio</taxon>
    </lineage>
</organism>
<dbReference type="SUPFAM" id="SSF51445">
    <property type="entry name" value="(Trans)glycosidases"/>
    <property type="match status" value="1"/>
</dbReference>
<dbReference type="GO" id="GO:0005576">
    <property type="term" value="C:extracellular region"/>
    <property type="evidence" value="ECO:0007669"/>
    <property type="project" value="InterPro"/>
</dbReference>
<keyword evidence="4" id="KW-0119">Carbohydrate metabolism</keyword>
<reference evidence="10" key="1">
    <citation type="submission" date="2017-02" db="EMBL/GenBank/DDBJ databases">
        <authorList>
            <person name="Varghese N."/>
            <person name="Submissions S."/>
        </authorList>
    </citation>
    <scope>NUCLEOTIDE SEQUENCE [LARGE SCALE GENOMIC DNA]</scope>
    <source>
        <strain evidence="10">DSM 22720</strain>
    </source>
</reference>
<dbReference type="InterPro" id="IPR003610">
    <property type="entry name" value="CBM5/12"/>
</dbReference>
<feature type="signal peptide" evidence="7">
    <location>
        <begin position="1"/>
        <end position="22"/>
    </location>
</feature>
<dbReference type="PROSITE" id="PS51910">
    <property type="entry name" value="GH18_2"/>
    <property type="match status" value="1"/>
</dbReference>
<feature type="domain" description="GH18" evidence="8">
    <location>
        <begin position="523"/>
        <end position="847"/>
    </location>
</feature>
<comment type="similarity">
    <text evidence="1">Belongs to the glycosyl hydrolase 18 family. Chitinase class II subfamily.</text>
</comment>
<dbReference type="SMART" id="SM00495">
    <property type="entry name" value="ChtBD3"/>
    <property type="match status" value="2"/>
</dbReference>
<evidence type="ECO:0000256" key="6">
    <source>
        <dbReference type="RuleBase" id="RU000489"/>
    </source>
</evidence>
<dbReference type="InterPro" id="IPR011583">
    <property type="entry name" value="Chitinase_II/V-like_cat"/>
</dbReference>
<sequence>MHKPIILSAVTLSIAAAFPSWAVDCTSLPTWEQSGVYTSGEEVAYLGEAYKANWWTSGNNPADHSGQWQEWQALGQCSITGNQPPTVNVTSPLNNAQLTDGNLIELAADAADVDGSVSDVEFLANGISLGVVTKAPFTLNWMATTGDYVISAVVTDNEGATATSTVNVSVVPTDVASPPEATLLNPTAQSQIKAGEDVLIQASATDADGVVSRVEFYVDNAIVGHDDTAPYDVVWTAMKGLRTFKAKAIDQDGLSGWTGEVSVNVAGESVGGGCAGVPVYQAGTRYAAGDIVQNGNYKYQCDVAGWCSSDAAWAYEPNNGAHWQDAWTELGICAIVPTVTFTTPTNNATLLSGSTVSLAVDATDADGSVTGVEFFADEQSLGTDSSAPYAINWLASGVGNTNLRAVAIDNEGNTGSDAVLVSISDQPVVATLTSPASGSSVGLGKAIQLEADADSFTGAIAKVDFAVDGVVVATDTTSPYSVSWTPGAIGSYVVSAIATDDSGLTATTDGATVKVFEQSAVKHKLVGYWHNFVNGAGCPMNLSEMSNAWDIIDIAFAENDRGSDGTVHFNLYAGDIHSDCAPLDPQRFKQDMAALQAKGKVFVLSLGGAEGTITLNTDTDEANFVASLTDIVKEWGFDGLDIDLESGSNLLHGSQIQARLPRALKQIEMNMGGDMYLTMAPEHPYVHGGMIAYSGIWGAYIPLIDELRDTLDLLHVQLYNNGGLPNPYLPGSAPEGSVDMMVAQSKMLIEGFELANGQMFAPLRDDQVTIGLPSGPSSANSGQAPTQNILDALDCLTKGTRCGSVVPAFNYPNYGGVMTWSINWDQHDGFNFSGPVGDKLKAMNAGQ</sequence>
<dbReference type="EC" id="3.2.1.14" evidence="2"/>
<dbReference type="Gene3D" id="2.10.10.20">
    <property type="entry name" value="Carbohydrate-binding module superfamily 5/12"/>
    <property type="match status" value="1"/>
</dbReference>
<evidence type="ECO:0000256" key="1">
    <source>
        <dbReference type="ARBA" id="ARBA00009121"/>
    </source>
</evidence>
<keyword evidence="10" id="KW-1185">Reference proteome</keyword>
<dbReference type="Pfam" id="PF17957">
    <property type="entry name" value="Big_7"/>
    <property type="match status" value="4"/>
</dbReference>
<dbReference type="OrthoDB" id="315328at2"/>
<feature type="chain" id="PRO_5013024342" description="chitinase" evidence="7">
    <location>
        <begin position="23"/>
        <end position="847"/>
    </location>
</feature>
<keyword evidence="5 6" id="KW-0326">Glycosidase</keyword>
<evidence type="ECO:0000313" key="10">
    <source>
        <dbReference type="Proteomes" id="UP000190162"/>
    </source>
</evidence>
<proteinExistence type="inferred from homology"/>
<evidence type="ECO:0000256" key="3">
    <source>
        <dbReference type="ARBA" id="ARBA00022801"/>
    </source>
</evidence>
<dbReference type="PANTHER" id="PTHR45708:SF49">
    <property type="entry name" value="ENDOCHITINASE"/>
    <property type="match status" value="1"/>
</dbReference>
<dbReference type="InterPro" id="IPR050542">
    <property type="entry name" value="Glycosyl_Hydrlase18_Chitinase"/>
</dbReference>
<protein>
    <recommendedName>
        <fullName evidence="2">chitinase</fullName>
        <ecNumber evidence="2">3.2.1.14</ecNumber>
    </recommendedName>
</protein>
<dbReference type="AlphaFoldDB" id="A0A1T4V6H7"/>
<evidence type="ECO:0000256" key="4">
    <source>
        <dbReference type="ARBA" id="ARBA00023277"/>
    </source>
</evidence>
<dbReference type="GO" id="GO:0030246">
    <property type="term" value="F:carbohydrate binding"/>
    <property type="evidence" value="ECO:0007669"/>
    <property type="project" value="InterPro"/>
</dbReference>
<dbReference type="Gene3D" id="3.20.20.80">
    <property type="entry name" value="Glycosidases"/>
    <property type="match status" value="1"/>
</dbReference>
<dbReference type="InterPro" id="IPR013783">
    <property type="entry name" value="Ig-like_fold"/>
</dbReference>
<evidence type="ECO:0000259" key="8">
    <source>
        <dbReference type="PROSITE" id="PS51910"/>
    </source>
</evidence>
<dbReference type="Proteomes" id="UP000190162">
    <property type="component" value="Unassembled WGS sequence"/>
</dbReference>
<dbReference type="RefSeq" id="WP_078753546.1">
    <property type="nucleotide sequence ID" value="NZ_FUXU01000050.1"/>
</dbReference>
<dbReference type="InterPro" id="IPR001579">
    <property type="entry name" value="Glyco_hydro_18_chit_AS"/>
</dbReference>
<keyword evidence="7" id="KW-0732">Signal</keyword>
<dbReference type="InterPro" id="IPR001223">
    <property type="entry name" value="Glyco_hydro18_cat"/>
</dbReference>
<dbReference type="GO" id="GO:0005975">
    <property type="term" value="P:carbohydrate metabolic process"/>
    <property type="evidence" value="ECO:0007669"/>
    <property type="project" value="InterPro"/>
</dbReference>
<dbReference type="CDD" id="cd02871">
    <property type="entry name" value="GH18_chitinase_D-like"/>
    <property type="match status" value="1"/>
</dbReference>
<dbReference type="Gene3D" id="2.60.40.10">
    <property type="entry name" value="Immunoglobulins"/>
    <property type="match status" value="4"/>
</dbReference>
<dbReference type="Pfam" id="PF00704">
    <property type="entry name" value="Glyco_hydro_18"/>
    <property type="match status" value="1"/>
</dbReference>
<accession>A0A1T4V6H7</accession>
<dbReference type="SUPFAM" id="SSF51055">
    <property type="entry name" value="Carbohydrate binding domain"/>
    <property type="match status" value="1"/>
</dbReference>
<evidence type="ECO:0000256" key="2">
    <source>
        <dbReference type="ARBA" id="ARBA00012729"/>
    </source>
</evidence>
<dbReference type="InterPro" id="IPR036573">
    <property type="entry name" value="CBM_sf_5/12"/>
</dbReference>
<dbReference type="PANTHER" id="PTHR45708">
    <property type="entry name" value="ENDOCHITINASE"/>
    <property type="match status" value="1"/>
</dbReference>
<evidence type="ECO:0000256" key="7">
    <source>
        <dbReference type="SAM" id="SignalP"/>
    </source>
</evidence>
<evidence type="ECO:0000256" key="5">
    <source>
        <dbReference type="ARBA" id="ARBA00023295"/>
    </source>
</evidence>